<dbReference type="PANTHER" id="PTHR46481">
    <property type="entry name" value="ZINC FINGER BED DOMAIN-CONTAINING PROTEIN 4"/>
    <property type="match status" value="1"/>
</dbReference>
<name>A0A5A7RFC9_STRAF</name>
<dbReference type="PANTHER" id="PTHR46481:SF7">
    <property type="entry name" value="ZINC FINGER BED DOMAIN-CONTAINING PROTEIN RICESLEEPER 2-LIKE"/>
    <property type="match status" value="1"/>
</dbReference>
<evidence type="ECO:0000313" key="2">
    <source>
        <dbReference type="EMBL" id="GER55887.1"/>
    </source>
</evidence>
<organism evidence="2 3">
    <name type="scientific">Striga asiatica</name>
    <name type="common">Asiatic witchweed</name>
    <name type="synonym">Buchnera asiatica</name>
    <dbReference type="NCBI Taxonomy" id="4170"/>
    <lineage>
        <taxon>Eukaryota</taxon>
        <taxon>Viridiplantae</taxon>
        <taxon>Streptophyta</taxon>
        <taxon>Embryophyta</taxon>
        <taxon>Tracheophyta</taxon>
        <taxon>Spermatophyta</taxon>
        <taxon>Magnoliopsida</taxon>
        <taxon>eudicotyledons</taxon>
        <taxon>Gunneridae</taxon>
        <taxon>Pentapetalae</taxon>
        <taxon>asterids</taxon>
        <taxon>lamiids</taxon>
        <taxon>Lamiales</taxon>
        <taxon>Orobanchaceae</taxon>
        <taxon>Buchnereae</taxon>
        <taxon>Striga</taxon>
    </lineage>
</organism>
<gene>
    <name evidence="2" type="ORF">STAS_33588</name>
</gene>
<feature type="compositionally biased region" description="Polar residues" evidence="1">
    <location>
        <begin position="11"/>
        <end position="21"/>
    </location>
</feature>
<dbReference type="EMBL" id="BKCP01012292">
    <property type="protein sequence ID" value="GER55887.1"/>
    <property type="molecule type" value="Genomic_DNA"/>
</dbReference>
<comment type="caution">
    <text evidence="2">The sequence shown here is derived from an EMBL/GenBank/DDBJ whole genome shotgun (WGS) entry which is preliminary data.</text>
</comment>
<feature type="compositionally biased region" description="Basic and acidic residues" evidence="1">
    <location>
        <begin position="1"/>
        <end position="10"/>
    </location>
</feature>
<dbReference type="OrthoDB" id="1301613at2759"/>
<protein>
    <submittedName>
        <fullName evidence="2">BED zinc finger</fullName>
    </submittedName>
</protein>
<feature type="region of interest" description="Disordered" evidence="1">
    <location>
        <begin position="1"/>
        <end position="47"/>
    </location>
</feature>
<reference evidence="3" key="1">
    <citation type="journal article" date="2019" name="Curr. Biol.">
        <title>Genome Sequence of Striga asiatica Provides Insight into the Evolution of Plant Parasitism.</title>
        <authorList>
            <person name="Yoshida S."/>
            <person name="Kim S."/>
            <person name="Wafula E.K."/>
            <person name="Tanskanen J."/>
            <person name="Kim Y.M."/>
            <person name="Honaas L."/>
            <person name="Yang Z."/>
            <person name="Spallek T."/>
            <person name="Conn C.E."/>
            <person name="Ichihashi Y."/>
            <person name="Cheong K."/>
            <person name="Cui S."/>
            <person name="Der J.P."/>
            <person name="Gundlach H."/>
            <person name="Jiao Y."/>
            <person name="Hori C."/>
            <person name="Ishida J.K."/>
            <person name="Kasahara H."/>
            <person name="Kiba T."/>
            <person name="Kim M.S."/>
            <person name="Koo N."/>
            <person name="Laohavisit A."/>
            <person name="Lee Y.H."/>
            <person name="Lumba S."/>
            <person name="McCourt P."/>
            <person name="Mortimer J.C."/>
            <person name="Mutuku J.M."/>
            <person name="Nomura T."/>
            <person name="Sasaki-Sekimoto Y."/>
            <person name="Seto Y."/>
            <person name="Wang Y."/>
            <person name="Wakatake T."/>
            <person name="Sakakibara H."/>
            <person name="Demura T."/>
            <person name="Yamaguchi S."/>
            <person name="Yoneyama K."/>
            <person name="Manabe R.I."/>
            <person name="Nelson D.C."/>
            <person name="Schulman A.H."/>
            <person name="Timko M.P."/>
            <person name="dePamphilis C.W."/>
            <person name="Choi D."/>
            <person name="Shirasu K."/>
        </authorList>
    </citation>
    <scope>NUCLEOTIDE SEQUENCE [LARGE SCALE GENOMIC DNA]</scope>
    <source>
        <strain evidence="3">cv. UVA1</strain>
    </source>
</reference>
<keyword evidence="3" id="KW-1185">Reference proteome</keyword>
<evidence type="ECO:0000256" key="1">
    <source>
        <dbReference type="SAM" id="MobiDB-lite"/>
    </source>
</evidence>
<dbReference type="Proteomes" id="UP000325081">
    <property type="component" value="Unassembled WGS sequence"/>
</dbReference>
<sequence length="192" mass="21976">MESLDEHMENNSEASNANIQPQAEGANVASNKSGTGPTGKGTKRKRMRPRSIVWSYFTQNEDENGNLESEPGQTVLNLQPCNLDNDGRSALTAWKFDQDEIRKAVAYMVIVDELPFKFVEGEAFRRVMSKACPRFKISSRWTMSRDCFQLYDDERIKLKHFMKNNCQRVSLTTDTWTSVQMTACRYTANLNL</sequence>
<dbReference type="InterPro" id="IPR052035">
    <property type="entry name" value="ZnF_BED_domain_contain"/>
</dbReference>
<accession>A0A5A7RFC9</accession>
<dbReference type="AlphaFoldDB" id="A0A5A7RFC9"/>
<dbReference type="SUPFAM" id="SSF140996">
    <property type="entry name" value="Hermes dimerisation domain"/>
    <property type="match status" value="1"/>
</dbReference>
<evidence type="ECO:0000313" key="3">
    <source>
        <dbReference type="Proteomes" id="UP000325081"/>
    </source>
</evidence>
<proteinExistence type="predicted"/>